<keyword evidence="1" id="KW-1133">Transmembrane helix</keyword>
<comment type="caution">
    <text evidence="2">The sequence shown here is derived from an EMBL/GenBank/DDBJ whole genome shotgun (WGS) entry which is preliminary data.</text>
</comment>
<keyword evidence="1" id="KW-0472">Membrane</keyword>
<gene>
    <name evidence="2" type="ORF">S03H2_17024</name>
</gene>
<evidence type="ECO:0000256" key="1">
    <source>
        <dbReference type="SAM" id="Phobius"/>
    </source>
</evidence>
<feature type="transmembrane region" description="Helical" evidence="1">
    <location>
        <begin position="36"/>
        <end position="55"/>
    </location>
</feature>
<organism evidence="2">
    <name type="scientific">marine sediment metagenome</name>
    <dbReference type="NCBI Taxonomy" id="412755"/>
    <lineage>
        <taxon>unclassified sequences</taxon>
        <taxon>metagenomes</taxon>
        <taxon>ecological metagenomes</taxon>
    </lineage>
</organism>
<name>X1GIU9_9ZZZZ</name>
<evidence type="ECO:0000313" key="2">
    <source>
        <dbReference type="EMBL" id="GAH44780.1"/>
    </source>
</evidence>
<accession>X1GIU9</accession>
<dbReference type="AlphaFoldDB" id="X1GIU9"/>
<dbReference type="EMBL" id="BARU01008751">
    <property type="protein sequence ID" value="GAH44780.1"/>
    <property type="molecule type" value="Genomic_DNA"/>
</dbReference>
<feature type="transmembrane region" description="Helical" evidence="1">
    <location>
        <begin position="67"/>
        <end position="86"/>
    </location>
</feature>
<reference evidence="2" key="1">
    <citation type="journal article" date="2014" name="Front. Microbiol.">
        <title>High frequency of phylogenetically diverse reductive dehalogenase-homologous genes in deep subseafloor sedimentary metagenomes.</title>
        <authorList>
            <person name="Kawai M."/>
            <person name="Futagami T."/>
            <person name="Toyoda A."/>
            <person name="Takaki Y."/>
            <person name="Nishi S."/>
            <person name="Hori S."/>
            <person name="Arai W."/>
            <person name="Tsubouchi T."/>
            <person name="Morono Y."/>
            <person name="Uchiyama I."/>
            <person name="Ito T."/>
            <person name="Fujiyama A."/>
            <person name="Inagaki F."/>
            <person name="Takami H."/>
        </authorList>
    </citation>
    <scope>NUCLEOTIDE SEQUENCE</scope>
    <source>
        <strain evidence="2">Expedition CK06-06</strain>
    </source>
</reference>
<keyword evidence="1" id="KW-0812">Transmembrane</keyword>
<protein>
    <submittedName>
        <fullName evidence="2">Uncharacterized protein</fullName>
    </submittedName>
</protein>
<sequence>MKKHPFANLKKTLSKEEIELLERGIEHERGKIKKRFPFIITILGAFGVVSTYYGFEQILDKTFLVNYPWSMILIGIILLILTGALFKRL</sequence>
<proteinExistence type="predicted"/>